<name>A0A558RC85_9SPHN</name>
<keyword evidence="4" id="KW-1185">Reference proteome</keyword>
<dbReference type="InterPro" id="IPR055570">
    <property type="entry name" value="DUF7146"/>
</dbReference>
<feature type="domain" description="Toprim" evidence="1">
    <location>
        <begin position="190"/>
        <end position="276"/>
    </location>
</feature>
<dbReference type="Pfam" id="PF13362">
    <property type="entry name" value="Toprim_3"/>
    <property type="match status" value="1"/>
</dbReference>
<dbReference type="RefSeq" id="WP_145147825.1">
    <property type="nucleotide sequence ID" value="NZ_VNIM01000005.1"/>
</dbReference>
<dbReference type="InterPro" id="IPR006171">
    <property type="entry name" value="TOPRIM_dom"/>
</dbReference>
<gene>
    <name evidence="3" type="ORF">FOY91_02585</name>
</gene>
<organism evidence="3 4">
    <name type="scientific">Alterirhizorhabdus solaris</name>
    <dbReference type="NCBI Taxonomy" id="2529389"/>
    <lineage>
        <taxon>Bacteria</taxon>
        <taxon>Pseudomonadati</taxon>
        <taxon>Pseudomonadota</taxon>
        <taxon>Alphaproteobacteria</taxon>
        <taxon>Sphingomonadales</taxon>
        <taxon>Rhizorhabdaceae</taxon>
        <taxon>Alterirhizorhabdus</taxon>
    </lineage>
</organism>
<reference evidence="3 4" key="1">
    <citation type="submission" date="2019-07" db="EMBL/GenBank/DDBJ databases">
        <title>Sphingomonas solaris sp. nov., isolated from a solar panel from Boston, Massachusetts.</title>
        <authorList>
            <person name="Tanner K."/>
            <person name="Pascual J."/>
            <person name="Mancuso C."/>
            <person name="Pereto J."/>
            <person name="Khalil A."/>
            <person name="Vilanova C."/>
        </authorList>
    </citation>
    <scope>NUCLEOTIDE SEQUENCE [LARGE SCALE GENOMIC DNA]</scope>
    <source>
        <strain evidence="3 4">R4DWN</strain>
    </source>
</reference>
<accession>A0A558RC85</accession>
<comment type="caution">
    <text evidence="3">The sequence shown here is derived from an EMBL/GenBank/DDBJ whole genome shotgun (WGS) entry which is preliminary data.</text>
</comment>
<evidence type="ECO:0000313" key="3">
    <source>
        <dbReference type="EMBL" id="TVV76948.1"/>
    </source>
</evidence>
<evidence type="ECO:0000259" key="1">
    <source>
        <dbReference type="Pfam" id="PF13362"/>
    </source>
</evidence>
<dbReference type="Pfam" id="PF23639">
    <property type="entry name" value="DUF7146"/>
    <property type="match status" value="1"/>
</dbReference>
<dbReference type="AlphaFoldDB" id="A0A558RC85"/>
<dbReference type="EMBL" id="VNIM01000005">
    <property type="protein sequence ID" value="TVV76948.1"/>
    <property type="molecule type" value="Genomic_DNA"/>
</dbReference>
<dbReference type="Proteomes" id="UP000318681">
    <property type="component" value="Unassembled WGS sequence"/>
</dbReference>
<evidence type="ECO:0000259" key="2">
    <source>
        <dbReference type="Pfam" id="PF23639"/>
    </source>
</evidence>
<evidence type="ECO:0000313" key="4">
    <source>
        <dbReference type="Proteomes" id="UP000318681"/>
    </source>
</evidence>
<sequence length="285" mass="30786">MTLVARRPSQALVDLVGALGGTWHGNNAMCRCPTHPDNTPSLSLRQGDQGLLVTCFSGCDPVDVLRELDRIPLGHRFAPPPETPRSGTANIERLWSEARPVPGTLGERYLASRHLLPIPADVRFHPRCPRKPRPHTVFLPALLVAVREGRRLVALQRIFLDPATGAYTEKATLGLLGTGAWQGGGSGTTIGLAEGFETARAWSRIHDLPCWATLGSRRLDLVDVPDTVTTLILAGDNDLAGRRAVARTTERHAREGRVIRADIPKGAKDWAAVLEARERGGGGKG</sequence>
<feature type="domain" description="DUF7146" evidence="2">
    <location>
        <begin position="88"/>
        <end position="181"/>
    </location>
</feature>
<proteinExistence type="predicted"/>
<dbReference type="OrthoDB" id="7465087at2"/>
<protein>
    <submittedName>
        <fullName evidence="3">Virulence-associated protein E</fullName>
    </submittedName>
</protein>